<dbReference type="EMBL" id="CP042912">
    <property type="protein sequence ID" value="QEG24464.1"/>
    <property type="molecule type" value="Genomic_DNA"/>
</dbReference>
<dbReference type="SMART" id="SM00460">
    <property type="entry name" value="TGc"/>
    <property type="match status" value="1"/>
</dbReference>
<keyword evidence="1" id="KW-0472">Membrane</keyword>
<proteinExistence type="predicted"/>
<dbReference type="PANTHER" id="PTHR42736">
    <property type="entry name" value="PROTEIN-GLUTAMINE GAMMA-GLUTAMYLTRANSFERASE"/>
    <property type="match status" value="1"/>
</dbReference>
<protein>
    <submittedName>
        <fullName evidence="3">Protein-glutamine gamma-glutamyltransferase</fullName>
        <ecNumber evidence="3">2.3.2.13</ecNumber>
    </submittedName>
</protein>
<dbReference type="Gene3D" id="3.10.620.30">
    <property type="match status" value="1"/>
</dbReference>
<evidence type="ECO:0000259" key="2">
    <source>
        <dbReference type="SMART" id="SM00460"/>
    </source>
</evidence>
<dbReference type="EC" id="2.3.2.13" evidence="3"/>
<dbReference type="STRING" id="980251.GCA_001642875_01185"/>
<dbReference type="RefSeq" id="WP_075083956.1">
    <property type="nucleotide sequence ID" value="NZ_CP042912.1"/>
</dbReference>
<dbReference type="PANTHER" id="PTHR42736:SF1">
    <property type="entry name" value="PROTEIN-GLUTAMINE GAMMA-GLUTAMYLTRANSFERASE"/>
    <property type="match status" value="1"/>
</dbReference>
<feature type="transmembrane region" description="Helical" evidence="1">
    <location>
        <begin position="56"/>
        <end position="75"/>
    </location>
</feature>
<dbReference type="GO" id="GO:0003810">
    <property type="term" value="F:protein-glutamine gamma-glutamyltransferase activity"/>
    <property type="evidence" value="ECO:0007669"/>
    <property type="project" value="UniProtKB-EC"/>
</dbReference>
<feature type="transmembrane region" description="Helical" evidence="1">
    <location>
        <begin position="106"/>
        <end position="126"/>
    </location>
</feature>
<keyword evidence="4" id="KW-1185">Reference proteome</keyword>
<evidence type="ECO:0000313" key="4">
    <source>
        <dbReference type="Proteomes" id="UP000322214"/>
    </source>
</evidence>
<sequence length="812" mass="91255">MTNRRVLQVLLLIMILTSTTMLAISINHFYLIPIAFVATFGAFWLTDVLKWISIEGWIANVASIGILAYSMYEFYPADSAGKLIAVAKLLVYLQAVLVFQVKTPRLNWQIMVLSLLQVVITTIFSIQFEGGLLFLIYFLVSGLTLVLQNCFSNDYAIEERNEASLESRKQIEENTSTGKKLAFWRYDSRPLPTVTSLEATQKFQLSPLGMLPGVGLVAAMFTLVVFLTAPRHVDPWFSPISYKVNSTGITKQVDLEETGKITNSKQRIFEAEFYPSAAASPEPLQLSQLPYFRGIALSNLTFNNGKTNWNAAYERVNSHTYQSIRDITGQADVRYATMNVTLEKTTEPLLYTVMPAGISENTNGKLKFCHEISAFTRCRENEKIDFAPFSYELIIPLSRTNVPAQAWPYVSNTYLYANKPMANDPAQYRWLTRIDPQNYPTLVETANRISRKVNESNGSRFDLVRAIEDHFLDPSRYSYTLDYTDVKRNLDIDPNEDFVANFRTGHCEAFASAMTLMLRSQGIPSRLVVGFHGGEYNEYSQSYIVRAQHAHAWVEVYLDRNECEIAGLESWQYGDGGAWLMADPTPTQPGLDDGIGADDAIELARTVWQDYVLGMEPGEDSGEEATMTAAVVSLLDKFDLDEFSDQLAASREHGLISILQPLVVVLLIVAGLIGMLRVLIVNAGYQEKQPETAVGKIKRFFADAIGLISSDLREWVIGYDSETAFYKKLSDILKDHDLIREHNQTHREFASEVSSTFASHPSSDLISSSLKEITDAFNRVRFGLQSLDSKERSSIESQLVELERALKVKPGV</sequence>
<evidence type="ECO:0000256" key="1">
    <source>
        <dbReference type="SAM" id="Phobius"/>
    </source>
</evidence>
<keyword evidence="3" id="KW-0012">Acyltransferase</keyword>
<keyword evidence="3" id="KW-0808">Transferase</keyword>
<feature type="domain" description="Transglutaminase-like" evidence="2">
    <location>
        <begin position="499"/>
        <end position="586"/>
    </location>
</feature>
<feature type="transmembrane region" description="Helical" evidence="1">
    <location>
        <begin position="658"/>
        <end position="680"/>
    </location>
</feature>
<feature type="transmembrane region" description="Helical" evidence="1">
    <location>
        <begin position="7"/>
        <end position="24"/>
    </location>
</feature>
<name>A0A5B9PDV1_9BACT</name>
<dbReference type="Pfam" id="PF11992">
    <property type="entry name" value="TgpA_N"/>
    <property type="match status" value="1"/>
</dbReference>
<keyword evidence="1" id="KW-1133">Transmembrane helix</keyword>
<dbReference type="Pfam" id="PF01841">
    <property type="entry name" value="Transglut_core"/>
    <property type="match status" value="1"/>
</dbReference>
<feature type="transmembrane region" description="Helical" evidence="1">
    <location>
        <begin position="30"/>
        <end position="49"/>
    </location>
</feature>
<reference evidence="3 4" key="1">
    <citation type="submission" date="2019-08" db="EMBL/GenBank/DDBJ databases">
        <title>Deep-cultivation of Planctomycetes and their phenomic and genomic characterization uncovers novel biology.</title>
        <authorList>
            <person name="Wiegand S."/>
            <person name="Jogler M."/>
            <person name="Boedeker C."/>
            <person name="Pinto D."/>
            <person name="Vollmers J."/>
            <person name="Rivas-Marin E."/>
            <person name="Kohn T."/>
            <person name="Peeters S.H."/>
            <person name="Heuer A."/>
            <person name="Rast P."/>
            <person name="Oberbeckmann S."/>
            <person name="Bunk B."/>
            <person name="Jeske O."/>
            <person name="Meyerdierks A."/>
            <person name="Storesund J.E."/>
            <person name="Kallscheuer N."/>
            <person name="Luecker S."/>
            <person name="Lage O.M."/>
            <person name="Pohl T."/>
            <person name="Merkel B.J."/>
            <person name="Hornburger P."/>
            <person name="Mueller R.-W."/>
            <person name="Bruemmer F."/>
            <person name="Labrenz M."/>
            <person name="Spormann A.M."/>
            <person name="Op den Camp H."/>
            <person name="Overmann J."/>
            <person name="Amann R."/>
            <person name="Jetten M.S.M."/>
            <person name="Mascher T."/>
            <person name="Medema M.H."/>
            <person name="Devos D.P."/>
            <person name="Kaster A.-K."/>
            <person name="Ovreas L."/>
            <person name="Rohde M."/>
            <person name="Galperin M.Y."/>
            <person name="Jogler C."/>
        </authorList>
    </citation>
    <scope>NUCLEOTIDE SEQUENCE [LARGE SCALE GENOMIC DNA]</scope>
    <source>
        <strain evidence="3 4">FC18</strain>
    </source>
</reference>
<accession>A0A5B9PDV1</accession>
<evidence type="ECO:0000313" key="3">
    <source>
        <dbReference type="EMBL" id="QEG24464.1"/>
    </source>
</evidence>
<dbReference type="OrthoDB" id="9804872at2"/>
<gene>
    <name evidence="3" type="primary">tgpA_1</name>
    <name evidence="3" type="ORF">MFFC18_43840</name>
</gene>
<dbReference type="AlphaFoldDB" id="A0A5B9PDV1"/>
<dbReference type="InterPro" id="IPR052901">
    <property type="entry name" value="Bact_TGase-like"/>
</dbReference>
<dbReference type="Proteomes" id="UP000322214">
    <property type="component" value="Chromosome"/>
</dbReference>
<feature type="transmembrane region" description="Helical" evidence="1">
    <location>
        <begin position="81"/>
        <end position="99"/>
    </location>
</feature>
<organism evidence="3 4">
    <name type="scientific">Mariniblastus fucicola</name>
    <dbReference type="NCBI Taxonomy" id="980251"/>
    <lineage>
        <taxon>Bacteria</taxon>
        <taxon>Pseudomonadati</taxon>
        <taxon>Planctomycetota</taxon>
        <taxon>Planctomycetia</taxon>
        <taxon>Pirellulales</taxon>
        <taxon>Pirellulaceae</taxon>
        <taxon>Mariniblastus</taxon>
    </lineage>
</organism>
<dbReference type="KEGG" id="mff:MFFC18_43840"/>
<feature type="transmembrane region" description="Helical" evidence="1">
    <location>
        <begin position="208"/>
        <end position="229"/>
    </location>
</feature>
<feature type="transmembrane region" description="Helical" evidence="1">
    <location>
        <begin position="132"/>
        <end position="151"/>
    </location>
</feature>
<dbReference type="InterPro" id="IPR038765">
    <property type="entry name" value="Papain-like_cys_pep_sf"/>
</dbReference>
<keyword evidence="1" id="KW-0812">Transmembrane</keyword>
<dbReference type="InterPro" id="IPR002931">
    <property type="entry name" value="Transglutaminase-like"/>
</dbReference>
<dbReference type="InterPro" id="IPR021878">
    <property type="entry name" value="TgpA_N"/>
</dbReference>
<dbReference type="SUPFAM" id="SSF54001">
    <property type="entry name" value="Cysteine proteinases"/>
    <property type="match status" value="1"/>
</dbReference>